<organism evidence="2 3">
    <name type="scientific">Phyllachora maydis</name>
    <dbReference type="NCBI Taxonomy" id="1825666"/>
    <lineage>
        <taxon>Eukaryota</taxon>
        <taxon>Fungi</taxon>
        <taxon>Dikarya</taxon>
        <taxon>Ascomycota</taxon>
        <taxon>Pezizomycotina</taxon>
        <taxon>Sordariomycetes</taxon>
        <taxon>Sordariomycetidae</taxon>
        <taxon>Phyllachorales</taxon>
        <taxon>Phyllachoraceae</taxon>
        <taxon>Phyllachora</taxon>
    </lineage>
</organism>
<feature type="region of interest" description="Disordered" evidence="1">
    <location>
        <begin position="22"/>
        <end position="160"/>
    </location>
</feature>
<accession>A0AAD9I695</accession>
<name>A0AAD9I695_9PEZI</name>
<dbReference type="EMBL" id="JAQQPM010000005">
    <property type="protein sequence ID" value="KAK2072034.1"/>
    <property type="molecule type" value="Genomic_DNA"/>
</dbReference>
<evidence type="ECO:0000313" key="2">
    <source>
        <dbReference type="EMBL" id="KAK2072034.1"/>
    </source>
</evidence>
<sequence>MSYNYYIKPKITPAIRRIAACKPNKNKDNTYNKAYKPPTNIEEEGSNKDNSKEKKEDNSDNNSTSNSTSNSKDKARYKPGNSSLYYKANKDKDNAYNRVYKPPTNIEEEGSSKDNSKEEEEEDNSNNDSTSDSTGNSKDKAGYRPMNSSLRYKDTPLYKQ</sequence>
<reference evidence="2" key="1">
    <citation type="journal article" date="2023" name="Mol. Plant Microbe Interact.">
        <title>Elucidating the Obligate Nature and Biological Capacity of an Invasive Fungal Corn Pathogen.</title>
        <authorList>
            <person name="MacCready J.S."/>
            <person name="Roggenkamp E.M."/>
            <person name="Gdanetz K."/>
            <person name="Chilvers M.I."/>
        </authorList>
    </citation>
    <scope>NUCLEOTIDE SEQUENCE</scope>
    <source>
        <strain evidence="2">PM02</strain>
    </source>
</reference>
<dbReference type="Proteomes" id="UP001217918">
    <property type="component" value="Unassembled WGS sequence"/>
</dbReference>
<dbReference type="AlphaFoldDB" id="A0AAD9I695"/>
<evidence type="ECO:0000256" key="1">
    <source>
        <dbReference type="SAM" id="MobiDB-lite"/>
    </source>
</evidence>
<comment type="caution">
    <text evidence="2">The sequence shown here is derived from an EMBL/GenBank/DDBJ whole genome shotgun (WGS) entry which is preliminary data.</text>
</comment>
<proteinExistence type="predicted"/>
<evidence type="ECO:0000313" key="3">
    <source>
        <dbReference type="Proteomes" id="UP001217918"/>
    </source>
</evidence>
<keyword evidence="3" id="KW-1185">Reference proteome</keyword>
<feature type="compositionally biased region" description="Basic and acidic residues" evidence="1">
    <location>
        <begin position="45"/>
        <end position="58"/>
    </location>
</feature>
<protein>
    <submittedName>
        <fullName evidence="2">Uncharacterized protein</fullName>
    </submittedName>
</protein>
<gene>
    <name evidence="2" type="ORF">P8C59_006411</name>
</gene>
<feature type="compositionally biased region" description="Low complexity" evidence="1">
    <location>
        <begin position="60"/>
        <end position="70"/>
    </location>
</feature>
<feature type="compositionally biased region" description="Low complexity" evidence="1">
    <location>
        <begin position="126"/>
        <end position="136"/>
    </location>
</feature>
<feature type="compositionally biased region" description="Basic and acidic residues" evidence="1">
    <location>
        <begin position="151"/>
        <end position="160"/>
    </location>
</feature>